<keyword evidence="1" id="KW-0862">Zinc</keyword>
<protein>
    <recommendedName>
        <fullName evidence="3">SWIM-type domain-containing protein</fullName>
    </recommendedName>
</protein>
<sequence>MGLLLERFIDWCYLQSTQATVFASTVAVDARLQRRARELEKKQLLTEVDSNRHSIAFLLGDTPANTTSPDVVYVRALPASRPYDENQRRKHEDLPASAQLGLHTARMETEGMPASGWRVNVRALTCPCRFHMKFGICTHVLSALNARGHIDLSGRERLVYRGPNKKRTISSGRQGPGRPTSNGHALHIN</sequence>
<evidence type="ECO:0000259" key="3">
    <source>
        <dbReference type="PROSITE" id="PS50966"/>
    </source>
</evidence>
<reference evidence="4 5" key="1">
    <citation type="submission" date="2013-11" db="EMBL/GenBank/DDBJ databases">
        <title>The Genome Sequence of Phytophthora parasitica P1569.</title>
        <authorList>
            <consortium name="The Broad Institute Genomics Platform"/>
            <person name="Russ C."/>
            <person name="Tyler B."/>
            <person name="Panabieres F."/>
            <person name="Shan W."/>
            <person name="Tripathy S."/>
            <person name="Grunwald N."/>
            <person name="Machado M."/>
            <person name="Johnson C.S."/>
            <person name="Arredondo F."/>
            <person name="Hong C."/>
            <person name="Coffey M."/>
            <person name="Young S.K."/>
            <person name="Zeng Q."/>
            <person name="Gargeya S."/>
            <person name="Fitzgerald M."/>
            <person name="Abouelleil A."/>
            <person name="Alvarado L."/>
            <person name="Chapman S.B."/>
            <person name="Gainer-Dewar J."/>
            <person name="Goldberg J."/>
            <person name="Griggs A."/>
            <person name="Gujja S."/>
            <person name="Hansen M."/>
            <person name="Howarth C."/>
            <person name="Imamovic A."/>
            <person name="Ireland A."/>
            <person name="Larimer J."/>
            <person name="McCowan C."/>
            <person name="Murphy C."/>
            <person name="Pearson M."/>
            <person name="Poon T.W."/>
            <person name="Priest M."/>
            <person name="Roberts A."/>
            <person name="Saif S."/>
            <person name="Shea T."/>
            <person name="Sykes S."/>
            <person name="Wortman J."/>
            <person name="Nusbaum C."/>
            <person name="Birren B."/>
        </authorList>
    </citation>
    <scope>NUCLEOTIDE SEQUENCE [LARGE SCALE GENOMIC DNA]</scope>
    <source>
        <strain evidence="4 5">P1569</strain>
    </source>
</reference>
<gene>
    <name evidence="4" type="ORF">F443_22772</name>
</gene>
<feature type="region of interest" description="Disordered" evidence="2">
    <location>
        <begin position="162"/>
        <end position="189"/>
    </location>
</feature>
<comment type="caution">
    <text evidence="4">The sequence shown here is derived from an EMBL/GenBank/DDBJ whole genome shotgun (WGS) entry which is preliminary data.</text>
</comment>
<dbReference type="AlphaFoldDB" id="V9DUV0"/>
<evidence type="ECO:0000256" key="1">
    <source>
        <dbReference type="PROSITE-ProRule" id="PRU00325"/>
    </source>
</evidence>
<feature type="domain" description="SWIM-type" evidence="3">
    <location>
        <begin position="117"/>
        <end position="148"/>
    </location>
</feature>
<dbReference type="OrthoDB" id="124308at2759"/>
<keyword evidence="1" id="KW-0863">Zinc-finger</keyword>
<keyword evidence="1" id="KW-0479">Metal-binding</keyword>
<proteinExistence type="predicted"/>
<dbReference type="eggNOG" id="ENOG502RCKW">
    <property type="taxonomic scope" value="Eukaryota"/>
</dbReference>
<evidence type="ECO:0000313" key="5">
    <source>
        <dbReference type="Proteomes" id="UP000018721"/>
    </source>
</evidence>
<organism evidence="4 5">
    <name type="scientific">Phytophthora nicotianae P1569</name>
    <dbReference type="NCBI Taxonomy" id="1317065"/>
    <lineage>
        <taxon>Eukaryota</taxon>
        <taxon>Sar</taxon>
        <taxon>Stramenopiles</taxon>
        <taxon>Oomycota</taxon>
        <taxon>Peronosporomycetes</taxon>
        <taxon>Peronosporales</taxon>
        <taxon>Peronosporaceae</taxon>
        <taxon>Phytophthora</taxon>
    </lineage>
</organism>
<dbReference type="GO" id="GO:0008270">
    <property type="term" value="F:zinc ion binding"/>
    <property type="evidence" value="ECO:0007669"/>
    <property type="project" value="UniProtKB-KW"/>
</dbReference>
<evidence type="ECO:0000256" key="2">
    <source>
        <dbReference type="SAM" id="MobiDB-lite"/>
    </source>
</evidence>
<keyword evidence="5" id="KW-1185">Reference proteome</keyword>
<dbReference type="Proteomes" id="UP000018721">
    <property type="component" value="Unassembled WGS sequence"/>
</dbReference>
<dbReference type="EMBL" id="ANIZ01004436">
    <property type="protein sequence ID" value="ETI30108.1"/>
    <property type="molecule type" value="Genomic_DNA"/>
</dbReference>
<dbReference type="InterPro" id="IPR007527">
    <property type="entry name" value="Znf_SWIM"/>
</dbReference>
<dbReference type="HOGENOM" id="CLU_072462_2_0_1"/>
<feature type="compositionally biased region" description="Polar residues" evidence="2">
    <location>
        <begin position="169"/>
        <end position="183"/>
    </location>
</feature>
<dbReference type="PROSITE" id="PS50966">
    <property type="entry name" value="ZF_SWIM"/>
    <property type="match status" value="1"/>
</dbReference>
<evidence type="ECO:0000313" key="4">
    <source>
        <dbReference type="EMBL" id="ETI30108.1"/>
    </source>
</evidence>
<accession>V9DUV0</accession>
<name>V9DUV0_PHYNI</name>